<organism evidence="1 2">
    <name type="scientific">Caerostris extrusa</name>
    <name type="common">Bark spider</name>
    <name type="synonym">Caerostris bankana</name>
    <dbReference type="NCBI Taxonomy" id="172846"/>
    <lineage>
        <taxon>Eukaryota</taxon>
        <taxon>Metazoa</taxon>
        <taxon>Ecdysozoa</taxon>
        <taxon>Arthropoda</taxon>
        <taxon>Chelicerata</taxon>
        <taxon>Arachnida</taxon>
        <taxon>Araneae</taxon>
        <taxon>Araneomorphae</taxon>
        <taxon>Entelegynae</taxon>
        <taxon>Araneoidea</taxon>
        <taxon>Araneidae</taxon>
        <taxon>Caerostris</taxon>
    </lineage>
</organism>
<dbReference type="AlphaFoldDB" id="A0AAV4SCJ9"/>
<keyword evidence="2" id="KW-1185">Reference proteome</keyword>
<evidence type="ECO:0008006" key="3">
    <source>
        <dbReference type="Google" id="ProtNLM"/>
    </source>
</evidence>
<gene>
    <name evidence="1" type="ORF">CEXT_299561</name>
</gene>
<evidence type="ECO:0000313" key="1">
    <source>
        <dbReference type="EMBL" id="GIY29613.1"/>
    </source>
</evidence>
<accession>A0AAV4SCJ9</accession>
<sequence>MVPTRKIISKHCTKSTTLSGKSSLGIVKRPKNKKNMFFAWICFIPPLIKFKLKKVCSTLDSRADCADDD</sequence>
<reference evidence="1 2" key="1">
    <citation type="submission" date="2021-06" db="EMBL/GenBank/DDBJ databases">
        <title>Caerostris extrusa draft genome.</title>
        <authorList>
            <person name="Kono N."/>
            <person name="Arakawa K."/>
        </authorList>
    </citation>
    <scope>NUCLEOTIDE SEQUENCE [LARGE SCALE GENOMIC DNA]</scope>
</reference>
<dbReference type="Proteomes" id="UP001054945">
    <property type="component" value="Unassembled WGS sequence"/>
</dbReference>
<dbReference type="EMBL" id="BPLR01009097">
    <property type="protein sequence ID" value="GIY29613.1"/>
    <property type="molecule type" value="Genomic_DNA"/>
</dbReference>
<protein>
    <recommendedName>
        <fullName evidence="3">Transmembrane protein</fullName>
    </recommendedName>
</protein>
<evidence type="ECO:0000313" key="2">
    <source>
        <dbReference type="Proteomes" id="UP001054945"/>
    </source>
</evidence>
<name>A0AAV4SCJ9_CAEEX</name>
<comment type="caution">
    <text evidence="1">The sequence shown here is derived from an EMBL/GenBank/DDBJ whole genome shotgun (WGS) entry which is preliminary data.</text>
</comment>
<proteinExistence type="predicted"/>